<dbReference type="InterPro" id="IPR012818">
    <property type="entry name" value="CbiE"/>
</dbReference>
<dbReference type="InterPro" id="IPR003723">
    <property type="entry name" value="Precorrin-6x_reduct"/>
</dbReference>
<dbReference type="Pfam" id="PF02571">
    <property type="entry name" value="CbiJ"/>
    <property type="match status" value="2"/>
</dbReference>
<evidence type="ECO:0000256" key="5">
    <source>
        <dbReference type="ARBA" id="ARBA00022691"/>
    </source>
</evidence>
<dbReference type="InterPro" id="IPR035996">
    <property type="entry name" value="4pyrrol_Methylase_sf"/>
</dbReference>
<dbReference type="PROSITE" id="PS51014">
    <property type="entry name" value="COBK_CBIJ"/>
    <property type="match status" value="1"/>
</dbReference>
<protein>
    <submittedName>
        <fullName evidence="8">Precorrin-6Y C5,15-methyltransferase (Decarboxylating)</fullName>
    </submittedName>
</protein>
<evidence type="ECO:0000256" key="2">
    <source>
        <dbReference type="ARBA" id="ARBA00022573"/>
    </source>
</evidence>
<dbReference type="SUPFAM" id="SSF53790">
    <property type="entry name" value="Tetrapyrrole methylase"/>
    <property type="match status" value="1"/>
</dbReference>
<dbReference type="InterPro" id="IPR025789">
    <property type="entry name" value="DOT1_dom"/>
</dbReference>
<evidence type="ECO:0000313" key="8">
    <source>
        <dbReference type="EMBL" id="PWJ72569.1"/>
    </source>
</evidence>
<dbReference type="NCBIfam" id="TIGR02469">
    <property type="entry name" value="CbiT"/>
    <property type="match status" value="1"/>
</dbReference>
<keyword evidence="2" id="KW-0169">Cobalamin biosynthesis</keyword>
<keyword evidence="4" id="KW-0808">Transferase</keyword>
<keyword evidence="3" id="KW-0489">Methyltransferase</keyword>
<reference evidence="8 9" key="1">
    <citation type="submission" date="2018-05" db="EMBL/GenBank/DDBJ databases">
        <authorList>
            <person name="Goeker M."/>
            <person name="Huntemann M."/>
            <person name="Clum A."/>
            <person name="Pillay M."/>
            <person name="Palaniappan K."/>
            <person name="Varghese N."/>
            <person name="Mikhailova N."/>
            <person name="Stamatis D."/>
            <person name="Reddy T."/>
            <person name="Daum C."/>
            <person name="Shapiro N."/>
            <person name="Ivanova N."/>
            <person name="Kyrpides N."/>
            <person name="Woyke T."/>
        </authorList>
    </citation>
    <scope>NUCLEOTIDE SEQUENCE [LARGE SCALE GENOMIC DNA]</scope>
    <source>
        <strain evidence="8 9">DSM 26524</strain>
    </source>
</reference>
<dbReference type="AlphaFoldDB" id="A0AB73SYU5"/>
<sequence length="718" mass="77704">MAENKGILVFAGTTEGRELAEYLRRQQIDAHVLTATEYGEQLLIAPGNGADVPGSKADGSPAERSACRGRADSDFMVSAGRLDAAQMYALIEEEKPEIVVDATHPYAVLVSENISKACAKTGTEYVRLLRKSLALEAAGPETDKACLREDGAGDMAEGDTAAGEELDGCTWVESAEEAVRYLEGTTGNVFVTTGSKELSKYTALTGYESRVYARILSVQASMDEAVRLGFSGSHLICMQGPFSEEINAAMLRQTDARYMVTKESGANGGFLEKIQAARRTGVHPVVIGRPGRERGKSLEEVKAMLCARLHISVKRRIDMVGIGMGNPENMTVEARRACEKAQLLIGAERMLEAAQKAGFNKPSFKSYKAEEIYEFVTSHPEYDHLAVLLSGDVGFYSGAKKLYELFDGDEINVYCGISSAVYLCGKLHTSWEDARLVSLHGRSSNIISAVARNPKVFALVGERGRAAQICRDLCEYHMGDVTVTVGEELSYENERIVTGTAAEMSAAGFAPLCVMLIQNQDADSTRTHGIPDEEFIRARVPMTKEEIRSVSLSKLKLTSDSVIYDVGAGTGSVSVEMALQAEEGHVYAIEKKEEAADLIEENKHKFKVQHITVVRGLAPDAMEELPAPTHAFIGGSSGNLKEILACIFKKNPKARIVINAIVLETVAEALSCIKEMKAADVDIVSVSSARSKEAGPYHMMMGQNPVYVISFTGGGDDE</sequence>
<evidence type="ECO:0000259" key="6">
    <source>
        <dbReference type="Pfam" id="PF00590"/>
    </source>
</evidence>
<name>A0AB73SYU5_9FIRM</name>
<dbReference type="CDD" id="cd11644">
    <property type="entry name" value="Precorrin-6Y-MT"/>
    <property type="match status" value="1"/>
</dbReference>
<dbReference type="InterPro" id="IPR014008">
    <property type="entry name" value="Cbl_synth_MTase_CbiT"/>
</dbReference>
<evidence type="ECO:0000259" key="7">
    <source>
        <dbReference type="Pfam" id="PF08123"/>
    </source>
</evidence>
<dbReference type="SUPFAM" id="SSF53335">
    <property type="entry name" value="S-adenosyl-L-methionine-dependent methyltransferases"/>
    <property type="match status" value="1"/>
</dbReference>
<dbReference type="EMBL" id="QGGY01000017">
    <property type="protein sequence ID" value="PWJ72569.1"/>
    <property type="molecule type" value="Genomic_DNA"/>
</dbReference>
<dbReference type="Proteomes" id="UP000245412">
    <property type="component" value="Unassembled WGS sequence"/>
</dbReference>
<gene>
    <name evidence="8" type="ORF">C7383_11739</name>
</gene>
<dbReference type="NCBIfam" id="TIGR02467">
    <property type="entry name" value="CbiE"/>
    <property type="match status" value="1"/>
</dbReference>
<dbReference type="InterPro" id="IPR000878">
    <property type="entry name" value="4pyrrol_Mease"/>
</dbReference>
<keyword evidence="9" id="KW-1185">Reference proteome</keyword>
<dbReference type="RefSeq" id="WP_109748320.1">
    <property type="nucleotide sequence ID" value="NZ_JANKBI010000017.1"/>
</dbReference>
<organism evidence="8 9">
    <name type="scientific">Murimonas intestini</name>
    <dbReference type="NCBI Taxonomy" id="1337051"/>
    <lineage>
        <taxon>Bacteria</taxon>
        <taxon>Bacillati</taxon>
        <taxon>Bacillota</taxon>
        <taxon>Clostridia</taxon>
        <taxon>Lachnospirales</taxon>
        <taxon>Lachnospiraceae</taxon>
        <taxon>Murimonas</taxon>
    </lineage>
</organism>
<comment type="caution">
    <text evidence="8">The sequence shown here is derived from an EMBL/GenBank/DDBJ whole genome shotgun (WGS) entry which is preliminary data.</text>
</comment>
<evidence type="ECO:0000256" key="1">
    <source>
        <dbReference type="ARBA" id="ARBA00004953"/>
    </source>
</evidence>
<dbReference type="Gene3D" id="3.40.50.150">
    <property type="entry name" value="Vaccinia Virus protein VP39"/>
    <property type="match status" value="1"/>
</dbReference>
<dbReference type="Pfam" id="PF08123">
    <property type="entry name" value="DOT1"/>
    <property type="match status" value="1"/>
</dbReference>
<accession>A0AB73SYU5</accession>
<evidence type="ECO:0000256" key="3">
    <source>
        <dbReference type="ARBA" id="ARBA00022603"/>
    </source>
</evidence>
<dbReference type="PANTHER" id="PTHR43182:SF1">
    <property type="entry name" value="COBALT-PRECORRIN-7 C(5)-METHYLTRANSFERASE"/>
    <property type="match status" value="1"/>
</dbReference>
<dbReference type="CDD" id="cd02440">
    <property type="entry name" value="AdoMet_MTases"/>
    <property type="match status" value="1"/>
</dbReference>
<dbReference type="InterPro" id="IPR029063">
    <property type="entry name" value="SAM-dependent_MTases_sf"/>
</dbReference>
<dbReference type="Pfam" id="PF00590">
    <property type="entry name" value="TP_methylase"/>
    <property type="match status" value="1"/>
</dbReference>
<proteinExistence type="predicted"/>
<dbReference type="GO" id="GO:0016994">
    <property type="term" value="F:precorrin-6A reductase activity"/>
    <property type="evidence" value="ECO:0007669"/>
    <property type="project" value="InterPro"/>
</dbReference>
<dbReference type="InterPro" id="IPR014776">
    <property type="entry name" value="4pyrrole_Mease_sub2"/>
</dbReference>
<evidence type="ECO:0000313" key="9">
    <source>
        <dbReference type="Proteomes" id="UP000245412"/>
    </source>
</evidence>
<dbReference type="Gene3D" id="3.30.950.10">
    <property type="entry name" value="Methyltransferase, Cobalt-precorrin-4 Transmethylase, Domain 2"/>
    <property type="match status" value="1"/>
</dbReference>
<dbReference type="Gene3D" id="3.40.1010.10">
    <property type="entry name" value="Cobalt-precorrin-4 Transmethylase, Domain 1"/>
    <property type="match status" value="1"/>
</dbReference>
<evidence type="ECO:0000256" key="4">
    <source>
        <dbReference type="ARBA" id="ARBA00022679"/>
    </source>
</evidence>
<comment type="pathway">
    <text evidence="1">Cofactor biosynthesis; adenosylcobalamin biosynthesis.</text>
</comment>
<dbReference type="PANTHER" id="PTHR43182">
    <property type="entry name" value="COBALT-PRECORRIN-6B C(15)-METHYLTRANSFERASE (DECARBOXYLATING)"/>
    <property type="match status" value="1"/>
</dbReference>
<keyword evidence="5" id="KW-0949">S-adenosyl-L-methionine</keyword>
<dbReference type="GO" id="GO:0009236">
    <property type="term" value="P:cobalamin biosynthetic process"/>
    <property type="evidence" value="ECO:0007669"/>
    <property type="project" value="UniProtKB-KW"/>
</dbReference>
<dbReference type="InterPro" id="IPR050714">
    <property type="entry name" value="Cobalamin_biosynth_MTase"/>
</dbReference>
<dbReference type="InterPro" id="IPR014777">
    <property type="entry name" value="4pyrrole_Mease_sub1"/>
</dbReference>
<feature type="domain" description="Tetrapyrrole methylase" evidence="6">
    <location>
        <begin position="319"/>
        <end position="504"/>
    </location>
</feature>
<feature type="domain" description="DOT1" evidence="7">
    <location>
        <begin position="551"/>
        <end position="607"/>
    </location>
</feature>
<dbReference type="GO" id="GO:0031151">
    <property type="term" value="F:histone H3K79 methyltransferase activity"/>
    <property type="evidence" value="ECO:0007669"/>
    <property type="project" value="InterPro"/>
</dbReference>
<dbReference type="GO" id="GO:0032259">
    <property type="term" value="P:methylation"/>
    <property type="evidence" value="ECO:0007669"/>
    <property type="project" value="UniProtKB-KW"/>
</dbReference>